<sequence length="134" mass="15275">MSYALPAPTPQTRFFWDEAQQRRLVLSYCRDTEQYFFYPRAFSPFTGSANVEWRQASGMATLHSYIINHRPVPGSEILSPVIALVKLAEGPVMMSNIVDVDPLPENLPLDMPLRVDFREADGMLLPVFTPTKER</sequence>
<dbReference type="InterPro" id="IPR022002">
    <property type="entry name" value="ChsH2_Znr"/>
</dbReference>
<name>A0ABP7D888_9MICC</name>
<dbReference type="Proteomes" id="UP001500752">
    <property type="component" value="Unassembled WGS sequence"/>
</dbReference>
<dbReference type="InterPro" id="IPR012340">
    <property type="entry name" value="NA-bd_OB-fold"/>
</dbReference>
<dbReference type="Pfam" id="PF12172">
    <property type="entry name" value="zf-ChsH2"/>
    <property type="match status" value="1"/>
</dbReference>
<dbReference type="InterPro" id="IPR052513">
    <property type="entry name" value="Thioester_dehydratase-like"/>
</dbReference>
<gene>
    <name evidence="3" type="ORF">GCM10023081_43300</name>
</gene>
<evidence type="ECO:0000259" key="2">
    <source>
        <dbReference type="Pfam" id="PF12172"/>
    </source>
</evidence>
<reference evidence="4" key="1">
    <citation type="journal article" date="2019" name="Int. J. Syst. Evol. Microbiol.">
        <title>The Global Catalogue of Microorganisms (GCM) 10K type strain sequencing project: providing services to taxonomists for standard genome sequencing and annotation.</title>
        <authorList>
            <consortium name="The Broad Institute Genomics Platform"/>
            <consortium name="The Broad Institute Genome Sequencing Center for Infectious Disease"/>
            <person name="Wu L."/>
            <person name="Ma J."/>
        </authorList>
    </citation>
    <scope>NUCLEOTIDE SEQUENCE [LARGE SCALE GENOMIC DNA]</scope>
    <source>
        <strain evidence="4">JCM 30742</strain>
    </source>
</reference>
<keyword evidence="4" id="KW-1185">Reference proteome</keyword>
<feature type="domain" description="ChsH2 C-terminal OB-fold" evidence="1">
    <location>
        <begin position="53"/>
        <end position="118"/>
    </location>
</feature>
<comment type="caution">
    <text evidence="3">The sequence shown here is derived from an EMBL/GenBank/DDBJ whole genome shotgun (WGS) entry which is preliminary data.</text>
</comment>
<dbReference type="InterPro" id="IPR002878">
    <property type="entry name" value="ChsH2_C"/>
</dbReference>
<feature type="domain" description="ChsH2 rubredoxin-like zinc ribbon" evidence="2">
    <location>
        <begin position="16"/>
        <end position="42"/>
    </location>
</feature>
<organism evidence="3 4">
    <name type="scientific">Arthrobacter ginkgonis</name>
    <dbReference type="NCBI Taxonomy" id="1630594"/>
    <lineage>
        <taxon>Bacteria</taxon>
        <taxon>Bacillati</taxon>
        <taxon>Actinomycetota</taxon>
        <taxon>Actinomycetes</taxon>
        <taxon>Micrococcales</taxon>
        <taxon>Micrococcaceae</taxon>
        <taxon>Arthrobacter</taxon>
    </lineage>
</organism>
<evidence type="ECO:0000313" key="4">
    <source>
        <dbReference type="Proteomes" id="UP001500752"/>
    </source>
</evidence>
<dbReference type="RefSeq" id="WP_345154200.1">
    <property type="nucleotide sequence ID" value="NZ_BAABEO010000034.1"/>
</dbReference>
<dbReference type="SUPFAM" id="SSF50249">
    <property type="entry name" value="Nucleic acid-binding proteins"/>
    <property type="match status" value="1"/>
</dbReference>
<proteinExistence type="predicted"/>
<evidence type="ECO:0000259" key="1">
    <source>
        <dbReference type="Pfam" id="PF01796"/>
    </source>
</evidence>
<dbReference type="PANTHER" id="PTHR34075:SF5">
    <property type="entry name" value="BLR3430 PROTEIN"/>
    <property type="match status" value="1"/>
</dbReference>
<dbReference type="Gene3D" id="6.10.30.10">
    <property type="match status" value="1"/>
</dbReference>
<evidence type="ECO:0000313" key="3">
    <source>
        <dbReference type="EMBL" id="GAA3702234.1"/>
    </source>
</evidence>
<accession>A0ABP7D888</accession>
<dbReference type="Pfam" id="PF01796">
    <property type="entry name" value="OB_ChsH2_C"/>
    <property type="match status" value="1"/>
</dbReference>
<dbReference type="PANTHER" id="PTHR34075">
    <property type="entry name" value="BLR3430 PROTEIN"/>
    <property type="match status" value="1"/>
</dbReference>
<dbReference type="EMBL" id="BAABEO010000034">
    <property type="protein sequence ID" value="GAA3702234.1"/>
    <property type="molecule type" value="Genomic_DNA"/>
</dbReference>
<protein>
    <submittedName>
        <fullName evidence="3">OB-fold domain-containing protein</fullName>
    </submittedName>
</protein>